<evidence type="ECO:0000313" key="3">
    <source>
        <dbReference type="EMBL" id="GEP70815.1"/>
    </source>
</evidence>
<protein>
    <submittedName>
        <fullName evidence="3">Transcription antiterminator BglG</fullName>
    </submittedName>
</protein>
<dbReference type="RefSeq" id="WP_146954584.1">
    <property type="nucleotide sequence ID" value="NZ_BAABBJ010000010.1"/>
</dbReference>
<feature type="domain" description="PRD" evidence="2">
    <location>
        <begin position="65"/>
        <end position="171"/>
    </location>
</feature>
<feature type="domain" description="PRD" evidence="2">
    <location>
        <begin position="173"/>
        <end position="283"/>
    </location>
</feature>
<dbReference type="EMBL" id="BKAL01000016">
    <property type="protein sequence ID" value="GEP70815.1"/>
    <property type="molecule type" value="Genomic_DNA"/>
</dbReference>
<evidence type="ECO:0000259" key="2">
    <source>
        <dbReference type="PROSITE" id="PS51372"/>
    </source>
</evidence>
<dbReference type="InterPro" id="IPR004341">
    <property type="entry name" value="CAT_RNA-bd_dom"/>
</dbReference>
<dbReference type="InterPro" id="IPR036634">
    <property type="entry name" value="PRD_sf"/>
</dbReference>
<organism evidence="3 4">
    <name type="scientific">Cellulomonas soli</name>
    <dbReference type="NCBI Taxonomy" id="931535"/>
    <lineage>
        <taxon>Bacteria</taxon>
        <taxon>Bacillati</taxon>
        <taxon>Actinomycetota</taxon>
        <taxon>Actinomycetes</taxon>
        <taxon>Micrococcales</taxon>
        <taxon>Cellulomonadaceae</taxon>
        <taxon>Cellulomonas</taxon>
    </lineage>
</organism>
<dbReference type="InterPro" id="IPR011608">
    <property type="entry name" value="PRD"/>
</dbReference>
<name>A0A512PHZ1_9CELL</name>
<dbReference type="AlphaFoldDB" id="A0A512PHZ1"/>
<dbReference type="PANTHER" id="PTHR30185">
    <property type="entry name" value="CRYPTIC BETA-GLUCOSIDE BGL OPERON ANTITERMINATOR"/>
    <property type="match status" value="1"/>
</dbReference>
<dbReference type="SUPFAM" id="SSF50151">
    <property type="entry name" value="SacY-like RNA-binding domain"/>
    <property type="match status" value="1"/>
</dbReference>
<evidence type="ECO:0000313" key="4">
    <source>
        <dbReference type="Proteomes" id="UP000321798"/>
    </source>
</evidence>
<proteinExistence type="predicted"/>
<dbReference type="Pfam" id="PF00874">
    <property type="entry name" value="PRD"/>
    <property type="match status" value="2"/>
</dbReference>
<gene>
    <name evidence="3" type="primary">licT</name>
    <name evidence="3" type="ORF">CSO01_35300</name>
</gene>
<dbReference type="OrthoDB" id="9813552at2"/>
<dbReference type="Gene3D" id="1.10.1790.10">
    <property type="entry name" value="PRD domain"/>
    <property type="match status" value="2"/>
</dbReference>
<comment type="caution">
    <text evidence="3">The sequence shown here is derived from an EMBL/GenBank/DDBJ whole genome shotgun (WGS) entry which is preliminary data.</text>
</comment>
<dbReference type="InterPro" id="IPR050661">
    <property type="entry name" value="BglG_antiterminators"/>
</dbReference>
<keyword evidence="1" id="KW-0677">Repeat</keyword>
<dbReference type="SMART" id="SM01061">
    <property type="entry name" value="CAT_RBD"/>
    <property type="match status" value="1"/>
</dbReference>
<dbReference type="SUPFAM" id="SSF63520">
    <property type="entry name" value="PTS-regulatory domain, PRD"/>
    <property type="match status" value="2"/>
</dbReference>
<dbReference type="Pfam" id="PF03123">
    <property type="entry name" value="CAT_RBD"/>
    <property type="match status" value="1"/>
</dbReference>
<dbReference type="Gene3D" id="2.30.24.10">
    <property type="entry name" value="CAT RNA-binding domain"/>
    <property type="match status" value="1"/>
</dbReference>
<dbReference type="PROSITE" id="PS51372">
    <property type="entry name" value="PRD_2"/>
    <property type="match status" value="2"/>
</dbReference>
<dbReference type="GO" id="GO:0003723">
    <property type="term" value="F:RNA binding"/>
    <property type="evidence" value="ECO:0007669"/>
    <property type="project" value="InterPro"/>
</dbReference>
<accession>A0A512PHZ1</accession>
<dbReference type="InterPro" id="IPR036650">
    <property type="entry name" value="CAT_RNA-bd_dom_sf"/>
</dbReference>
<reference evidence="3 4" key="1">
    <citation type="submission" date="2019-07" db="EMBL/GenBank/DDBJ databases">
        <title>Whole genome shotgun sequence of Cellulomonas soli NBRC 109434.</title>
        <authorList>
            <person name="Hosoyama A."/>
            <person name="Uohara A."/>
            <person name="Ohji S."/>
            <person name="Ichikawa N."/>
        </authorList>
    </citation>
    <scope>NUCLEOTIDE SEQUENCE [LARGE SCALE GENOMIC DNA]</scope>
    <source>
        <strain evidence="3 4">NBRC 109434</strain>
    </source>
</reference>
<dbReference type="GO" id="GO:0006355">
    <property type="term" value="P:regulation of DNA-templated transcription"/>
    <property type="evidence" value="ECO:0007669"/>
    <property type="project" value="InterPro"/>
</dbReference>
<keyword evidence="4" id="KW-1185">Reference proteome</keyword>
<evidence type="ECO:0000256" key="1">
    <source>
        <dbReference type="ARBA" id="ARBA00022737"/>
    </source>
</evidence>
<dbReference type="PANTHER" id="PTHR30185:SF15">
    <property type="entry name" value="CRYPTIC BETA-GLUCOSIDE BGL OPERON ANTITERMINATOR"/>
    <property type="match status" value="1"/>
</dbReference>
<dbReference type="Proteomes" id="UP000321798">
    <property type="component" value="Unassembled WGS sequence"/>
</dbReference>
<sequence>MKVLKVFNNSVVLGVDDTGTELVLLGRGVGFQAKPGDPVDPALVERTFVPDRSTTAERIAAFVQEIPRADIEVTEEIVTAARQRLGDHVTDHVLVPLADHVSFALRRVREGATEIDYPLRWEVENLYPNEVAFSREAVGIIERRTGVRLPESEAVPLALHFVNAQFGSAADIEVTVGMTEVLTQALAIICEEYDVVIDERSVVVARFVTHLRYLFRREQLGRQLPSIADGLHDAVRSAQPREYACGERIADLLAQRFGWEVGPEEVVYLTLHVARLTASAMAAAGGRTDG</sequence>